<gene>
    <name evidence="14" type="ORF">C2845_PM02G43760</name>
</gene>
<evidence type="ECO:0000256" key="12">
    <source>
        <dbReference type="SAM" id="MobiDB-lite"/>
    </source>
</evidence>
<evidence type="ECO:0000256" key="4">
    <source>
        <dbReference type="ARBA" id="ARBA00008263"/>
    </source>
</evidence>
<feature type="domain" description="Topo IIA-type catalytic" evidence="13">
    <location>
        <begin position="124"/>
        <end position="543"/>
    </location>
</feature>
<dbReference type="InterPro" id="IPR050220">
    <property type="entry name" value="Type_II_DNA_Topoisomerases"/>
</dbReference>
<keyword evidence="9 11" id="KW-0238">DNA-binding</keyword>
<dbReference type="PROSITE" id="PS52040">
    <property type="entry name" value="TOPO_IIA"/>
    <property type="match status" value="1"/>
</dbReference>
<name>A0A3L6S8C5_PANMI</name>
<dbReference type="EMBL" id="PQIB02000005">
    <property type="protein sequence ID" value="RLN17255.1"/>
    <property type="molecule type" value="Genomic_DNA"/>
</dbReference>
<evidence type="ECO:0000313" key="15">
    <source>
        <dbReference type="Proteomes" id="UP000275267"/>
    </source>
</evidence>
<evidence type="ECO:0000256" key="7">
    <source>
        <dbReference type="ARBA" id="ARBA00022840"/>
    </source>
</evidence>
<dbReference type="FunFam" id="3.30.1360.40:FF:000002">
    <property type="entry name" value="DNA gyrase subunit A"/>
    <property type="match status" value="1"/>
</dbReference>
<organism evidence="14 15">
    <name type="scientific">Panicum miliaceum</name>
    <name type="common">Proso millet</name>
    <name type="synonym">Broomcorn millet</name>
    <dbReference type="NCBI Taxonomy" id="4540"/>
    <lineage>
        <taxon>Eukaryota</taxon>
        <taxon>Viridiplantae</taxon>
        <taxon>Streptophyta</taxon>
        <taxon>Embryophyta</taxon>
        <taxon>Tracheophyta</taxon>
        <taxon>Spermatophyta</taxon>
        <taxon>Magnoliopsida</taxon>
        <taxon>Liliopsida</taxon>
        <taxon>Poales</taxon>
        <taxon>Poaceae</taxon>
        <taxon>PACMAD clade</taxon>
        <taxon>Panicoideae</taxon>
        <taxon>Panicodae</taxon>
        <taxon>Paniceae</taxon>
        <taxon>Panicinae</taxon>
        <taxon>Panicum</taxon>
        <taxon>Panicum sect. Panicum</taxon>
    </lineage>
</organism>
<evidence type="ECO:0000256" key="1">
    <source>
        <dbReference type="ARBA" id="ARBA00000185"/>
    </source>
</evidence>
<dbReference type="Gene3D" id="2.120.10.90">
    <property type="entry name" value="DNA gyrase/topoisomerase IV, subunit A, C-terminal"/>
    <property type="match status" value="1"/>
</dbReference>
<keyword evidence="8 11" id="KW-0799">Topoisomerase</keyword>
<reference evidence="15" key="1">
    <citation type="journal article" date="2019" name="Nat. Commun.">
        <title>The genome of broomcorn millet.</title>
        <authorList>
            <person name="Zou C."/>
            <person name="Miki D."/>
            <person name="Li D."/>
            <person name="Tang Q."/>
            <person name="Xiao L."/>
            <person name="Rajput S."/>
            <person name="Deng P."/>
            <person name="Jia W."/>
            <person name="Huang R."/>
            <person name="Zhang M."/>
            <person name="Sun Y."/>
            <person name="Hu J."/>
            <person name="Fu X."/>
            <person name="Schnable P.S."/>
            <person name="Li F."/>
            <person name="Zhang H."/>
            <person name="Feng B."/>
            <person name="Zhu X."/>
            <person name="Liu R."/>
            <person name="Schnable J.C."/>
            <person name="Zhu J.-K."/>
            <person name="Zhang H."/>
        </authorList>
    </citation>
    <scope>NUCLEOTIDE SEQUENCE [LARGE SCALE GENOMIC DNA]</scope>
</reference>
<dbReference type="PANTHER" id="PTHR43493:SF5">
    <property type="entry name" value="DNA GYRASE SUBUNIT A, CHLOROPLASTIC_MITOCHONDRIAL"/>
    <property type="match status" value="1"/>
</dbReference>
<keyword evidence="10 11" id="KW-0413">Isomerase</keyword>
<dbReference type="SMART" id="SM00434">
    <property type="entry name" value="TOP4c"/>
    <property type="match status" value="1"/>
</dbReference>
<dbReference type="Pfam" id="PF03989">
    <property type="entry name" value="DNA_gyraseA_C"/>
    <property type="match status" value="6"/>
</dbReference>
<dbReference type="PANTHER" id="PTHR43493">
    <property type="entry name" value="DNA GYRASE/TOPOISOMERASE SUBUNIT A"/>
    <property type="match status" value="1"/>
</dbReference>
<dbReference type="OrthoDB" id="276498at2759"/>
<dbReference type="CDD" id="cd00187">
    <property type="entry name" value="TOP4c"/>
    <property type="match status" value="1"/>
</dbReference>
<keyword evidence="7" id="KW-0067">ATP-binding</keyword>
<accession>A0A3L6S8C5</accession>
<dbReference type="SUPFAM" id="SSF56719">
    <property type="entry name" value="Type II DNA topoisomerase"/>
    <property type="match status" value="1"/>
</dbReference>
<dbReference type="Pfam" id="PF00521">
    <property type="entry name" value="DNA_topoisoIV"/>
    <property type="match status" value="2"/>
</dbReference>
<dbReference type="InterPro" id="IPR035516">
    <property type="entry name" value="Gyrase/topoIV_suA_C"/>
</dbReference>
<evidence type="ECO:0000256" key="2">
    <source>
        <dbReference type="ARBA" id="ARBA00004173"/>
    </source>
</evidence>
<dbReference type="InterPro" id="IPR006691">
    <property type="entry name" value="GyrA/parC_rep"/>
</dbReference>
<evidence type="ECO:0000256" key="9">
    <source>
        <dbReference type="ARBA" id="ARBA00023125"/>
    </source>
</evidence>
<dbReference type="InterPro" id="IPR013760">
    <property type="entry name" value="Topo_IIA-like_dom_sf"/>
</dbReference>
<evidence type="ECO:0000313" key="14">
    <source>
        <dbReference type="EMBL" id="RLN17255.1"/>
    </source>
</evidence>
<dbReference type="Proteomes" id="UP000275267">
    <property type="component" value="Unassembled WGS sequence"/>
</dbReference>
<dbReference type="InterPro" id="IPR013757">
    <property type="entry name" value="Topo_IIA_A_a_sf"/>
</dbReference>
<dbReference type="Gene3D" id="1.10.268.10">
    <property type="entry name" value="Topoisomerase, domain 3"/>
    <property type="match status" value="1"/>
</dbReference>
<dbReference type="InterPro" id="IPR013758">
    <property type="entry name" value="Topo_IIA_A/C_ab"/>
</dbReference>
<dbReference type="GO" id="GO:0005739">
    <property type="term" value="C:mitochondrion"/>
    <property type="evidence" value="ECO:0007669"/>
    <property type="project" value="UniProtKB-SubCell"/>
</dbReference>
<dbReference type="AlphaFoldDB" id="A0A3L6S8C5"/>
<evidence type="ECO:0000256" key="11">
    <source>
        <dbReference type="PROSITE-ProRule" id="PRU01384"/>
    </source>
</evidence>
<feature type="region of interest" description="Disordered" evidence="12">
    <location>
        <begin position="47"/>
        <end position="88"/>
    </location>
</feature>
<sequence length="883" mass="96505">MALSAALRVPLPRLLFLGPSAFLLGAASRRRATAAPAAALRFLASSSPRSAPFSSRSARPLRSRRRDRDGDGRAAAAGGGVGGGGEGDGGGVAVKERIVPVELHKEATEAYMAYAMSVLLGRALPDVRDGLKPVHRRILYAMHEMGLASRRPFRKCARVVGEVLGKFHPHGDTAVYDSLVRMAQDFSMRYPLVQGHGNFGSIDADPPAAMRYTECRLDSLAEAMFLTDLELNTVYLFTSLMSFSVDFVPNFDNSQKEPSLLPARVPSLLLNGSSGIAVGMATNIPPHNLGELVDALSIMIQNPEATIPYQANKATLVEKIAELVEEKVLEGISDIRDESDRTGMRVVIELKRSADPAIVLNNLYRHTALQSSFSCNMVAILDGQPKLMGLKEILQAFLDFRCSVVERRARFKLSQALERKHIVEGIVVGLDNLDAVIQIIRETSNHVAAAEALVKEFGLSEKQAEALLDITLRKLTSLEGKKFVDEAYTLSEEISKLNDLLSSKKLIFQLIQQEAADLKNKFSTPRRSFIDDSVNSEVDDIDIIPNEEMLLILSEKGYVKRMNPNTFNLQNRGTIGKSVGKMRMNDTASDFIVCQTHDHVLYFSDKGIVYSARAYKIPECTRTATGTPLVQLLPLSDGERITSIIPVSEFGEDQYLVMLTVNGYIKKVPLNAFSSIRPSGIISIQLVPGDELKWVRRCGNDDLVALASQKGKVIVNSCDKIRPLGRNTRGAGAMKLKEGDKMAAMDIIPAAVDNMPESYSSRVRNRSPPWLLFIAENGIGKRVPLNAFRQSRFNLVGLVGYKLPADCRLAAVFVAGLSLGDDGESDEQVVLVSQSGTVNRIKVKDISIQSRYARGVILMRLEHAGKIQSASLISAAAAEVAED</sequence>
<dbReference type="STRING" id="4540.A0A3L6S8C5"/>
<dbReference type="GO" id="GO:0009330">
    <property type="term" value="C:DNA topoisomerase type II (double strand cut, ATP-hydrolyzing) complex"/>
    <property type="evidence" value="ECO:0007669"/>
    <property type="project" value="TreeGrafter"/>
</dbReference>
<dbReference type="Gene3D" id="3.90.199.10">
    <property type="entry name" value="Topoisomerase II, domain 5"/>
    <property type="match status" value="2"/>
</dbReference>
<dbReference type="SUPFAM" id="SSF101904">
    <property type="entry name" value="GyrA/ParC C-terminal domain-like"/>
    <property type="match status" value="1"/>
</dbReference>
<proteinExistence type="inferred from homology"/>
<dbReference type="GO" id="GO:0003918">
    <property type="term" value="F:DNA topoisomerase type II (double strand cut, ATP-hydrolyzing) activity"/>
    <property type="evidence" value="ECO:0007669"/>
    <property type="project" value="UniProtKB-EC"/>
</dbReference>
<dbReference type="Gene3D" id="3.30.1360.40">
    <property type="match status" value="1"/>
</dbReference>
<comment type="similarity">
    <text evidence="4">Belongs to the type II topoisomerase GyrA/ParC subunit family.</text>
</comment>
<feature type="compositionally biased region" description="Low complexity" evidence="12">
    <location>
        <begin position="47"/>
        <end position="58"/>
    </location>
</feature>
<comment type="subcellular location">
    <subcellularLocation>
        <location evidence="2">Mitochondrion</location>
    </subcellularLocation>
    <subcellularLocation>
        <location evidence="3">Plastid</location>
        <location evidence="3">Chloroplast</location>
    </subcellularLocation>
</comment>
<dbReference type="FunFam" id="1.10.268.10:FF:000001">
    <property type="entry name" value="DNA gyrase subunit A"/>
    <property type="match status" value="1"/>
</dbReference>
<dbReference type="GO" id="GO:0006265">
    <property type="term" value="P:DNA topological change"/>
    <property type="evidence" value="ECO:0007669"/>
    <property type="project" value="UniProtKB-UniRule"/>
</dbReference>
<feature type="compositionally biased region" description="Gly residues" evidence="12">
    <location>
        <begin position="77"/>
        <end position="88"/>
    </location>
</feature>
<comment type="caution">
    <text evidence="14">The sequence shown here is derived from an EMBL/GenBank/DDBJ whole genome shotgun (WGS) entry which is preliminary data.</text>
</comment>
<feature type="active site" description="O-(5'-phospho-DNA)-tyrosine intermediate" evidence="11">
    <location>
        <position position="212"/>
    </location>
</feature>
<dbReference type="FunFam" id="2.120.10.90:FF:000007">
    <property type="entry name" value="DNA gyrase subunit A"/>
    <property type="match status" value="1"/>
</dbReference>
<dbReference type="GO" id="GO:0009507">
    <property type="term" value="C:chloroplast"/>
    <property type="evidence" value="ECO:0007669"/>
    <property type="project" value="UniProtKB-SubCell"/>
</dbReference>
<evidence type="ECO:0000256" key="10">
    <source>
        <dbReference type="ARBA" id="ARBA00023235"/>
    </source>
</evidence>
<evidence type="ECO:0000256" key="6">
    <source>
        <dbReference type="ARBA" id="ARBA00022741"/>
    </source>
</evidence>
<keyword evidence="15" id="KW-1185">Reference proteome</keyword>
<dbReference type="GO" id="GO:0005524">
    <property type="term" value="F:ATP binding"/>
    <property type="evidence" value="ECO:0007669"/>
    <property type="project" value="UniProtKB-KW"/>
</dbReference>
<evidence type="ECO:0000256" key="5">
    <source>
        <dbReference type="ARBA" id="ARBA00012895"/>
    </source>
</evidence>
<dbReference type="GO" id="GO:0003677">
    <property type="term" value="F:DNA binding"/>
    <property type="evidence" value="ECO:0007669"/>
    <property type="project" value="UniProtKB-UniRule"/>
</dbReference>
<evidence type="ECO:0000256" key="8">
    <source>
        <dbReference type="ARBA" id="ARBA00023029"/>
    </source>
</evidence>
<comment type="catalytic activity">
    <reaction evidence="1 11">
        <text>ATP-dependent breakage, passage and rejoining of double-stranded DNA.</text>
        <dbReference type="EC" id="5.6.2.2"/>
    </reaction>
</comment>
<protein>
    <recommendedName>
        <fullName evidence="5">DNA topoisomerase (ATP-hydrolyzing)</fullName>
        <ecNumber evidence="5">5.6.2.2</ecNumber>
    </recommendedName>
</protein>
<evidence type="ECO:0000256" key="3">
    <source>
        <dbReference type="ARBA" id="ARBA00004229"/>
    </source>
</evidence>
<dbReference type="InterPro" id="IPR002205">
    <property type="entry name" value="Topo_IIA_dom_A"/>
</dbReference>
<evidence type="ECO:0000259" key="13">
    <source>
        <dbReference type="PROSITE" id="PS52040"/>
    </source>
</evidence>
<keyword evidence="6" id="KW-0547">Nucleotide-binding</keyword>
<dbReference type="EC" id="5.6.2.2" evidence="5"/>